<dbReference type="RefSeq" id="WP_180280163.1">
    <property type="nucleotide sequence ID" value="NZ_JABFDB010000001.1"/>
</dbReference>
<reference evidence="2 3" key="1">
    <citation type="submission" date="2020-05" db="EMBL/GenBank/DDBJ databases">
        <title>Azospirillum oleiclasticum sp. nov, a nitrogen-fixing and heavy crude oil-emulsifying bacterium isolated from the crude oil of Yumen Oilfield.</title>
        <authorList>
            <person name="Wu D."/>
            <person name="Cai M."/>
            <person name="Zhang X."/>
        </authorList>
    </citation>
    <scope>NUCLEOTIDE SEQUENCE [LARGE SCALE GENOMIC DNA]</scope>
    <source>
        <strain evidence="2 3">ROY-1-1-2</strain>
    </source>
</reference>
<comment type="caution">
    <text evidence="2">The sequence shown here is derived from an EMBL/GenBank/DDBJ whole genome shotgun (WGS) entry which is preliminary data.</text>
</comment>
<feature type="region of interest" description="Disordered" evidence="1">
    <location>
        <begin position="79"/>
        <end position="118"/>
    </location>
</feature>
<gene>
    <name evidence="2" type="ORF">HND93_01735</name>
</gene>
<keyword evidence="3" id="KW-1185">Reference proteome</keyword>
<organism evidence="2 3">
    <name type="scientific">Azospirillum oleiclasticum</name>
    <dbReference type="NCBI Taxonomy" id="2735135"/>
    <lineage>
        <taxon>Bacteria</taxon>
        <taxon>Pseudomonadati</taxon>
        <taxon>Pseudomonadota</taxon>
        <taxon>Alphaproteobacteria</taxon>
        <taxon>Rhodospirillales</taxon>
        <taxon>Azospirillaceae</taxon>
        <taxon>Azospirillum</taxon>
    </lineage>
</organism>
<evidence type="ECO:0000313" key="3">
    <source>
        <dbReference type="Proteomes" id="UP000584642"/>
    </source>
</evidence>
<accession>A0ABX2T2E2</accession>
<name>A0ABX2T2E2_9PROT</name>
<protein>
    <submittedName>
        <fullName evidence="2">Uncharacterized protein</fullName>
    </submittedName>
</protein>
<evidence type="ECO:0000256" key="1">
    <source>
        <dbReference type="SAM" id="MobiDB-lite"/>
    </source>
</evidence>
<evidence type="ECO:0000313" key="2">
    <source>
        <dbReference type="EMBL" id="NYZ18418.1"/>
    </source>
</evidence>
<dbReference type="Proteomes" id="UP000584642">
    <property type="component" value="Unassembled WGS sequence"/>
</dbReference>
<proteinExistence type="predicted"/>
<sequence length="118" mass="13159">MVEAIRLLTDAVKTERVPGIVEFRLLERALEEVARNPTTTLLAHASAAFRALDRDHQILVMKRAETMAHRSADLRRMTNFTLEGAHPRPPHRAPKPKQAASPFLSALNGPPHRERSGA</sequence>
<dbReference type="EMBL" id="JABFDB010000001">
    <property type="protein sequence ID" value="NYZ18418.1"/>
    <property type="molecule type" value="Genomic_DNA"/>
</dbReference>